<dbReference type="OrthoDB" id="9812389at2"/>
<proteinExistence type="inferred from homology"/>
<dbReference type="EMBL" id="NFJD01000001">
    <property type="protein sequence ID" value="OUO57252.1"/>
    <property type="molecule type" value="Genomic_DNA"/>
</dbReference>
<dbReference type="InterPro" id="IPR020627">
    <property type="entry name" value="KhpA"/>
</dbReference>
<dbReference type="Pfam" id="PF13083">
    <property type="entry name" value="KH_KhpA-B"/>
    <property type="match status" value="1"/>
</dbReference>
<sequence length="76" mass="8198">MKELATLLLKSLSSAPENVVVEERVEQNKVYLSTKVDAADKGKVIGKDGCIIKAVRTVLSAAAAKQDKKVTLKLED</sequence>
<dbReference type="AlphaFoldDB" id="A0A1Y4DF31"/>
<dbReference type="Gene3D" id="3.30.300.20">
    <property type="match status" value="1"/>
</dbReference>
<dbReference type="GO" id="GO:0008360">
    <property type="term" value="P:regulation of cell shape"/>
    <property type="evidence" value="ECO:0007669"/>
    <property type="project" value="UniProtKB-KW"/>
</dbReference>
<evidence type="ECO:0000256" key="3">
    <source>
        <dbReference type="HAMAP-Rule" id="MF_00088"/>
    </source>
</evidence>
<dbReference type="SUPFAM" id="SSF54814">
    <property type="entry name" value="Prokaryotic type KH domain (KH-domain type II)"/>
    <property type="match status" value="1"/>
</dbReference>
<evidence type="ECO:0000313" key="5">
    <source>
        <dbReference type="Proteomes" id="UP000196368"/>
    </source>
</evidence>
<keyword evidence="3" id="KW-0143">Chaperone</keyword>
<keyword evidence="2 3" id="KW-0694">RNA-binding</keyword>
<dbReference type="InterPro" id="IPR009019">
    <property type="entry name" value="KH_sf_prok-type"/>
</dbReference>
<dbReference type="PANTHER" id="PTHR34654:SF1">
    <property type="entry name" value="RNA-BINDING PROTEIN KHPA"/>
    <property type="match status" value="1"/>
</dbReference>
<gene>
    <name evidence="3" type="primary">khpA</name>
    <name evidence="4" type="ORF">B5F75_00280</name>
</gene>
<keyword evidence="5" id="KW-1185">Reference proteome</keyword>
<comment type="caution">
    <text evidence="4">The sequence shown here is derived from an EMBL/GenBank/DDBJ whole genome shotgun (WGS) entry which is preliminary data.</text>
</comment>
<dbReference type="GO" id="GO:0003723">
    <property type="term" value="F:RNA binding"/>
    <property type="evidence" value="ECO:0007669"/>
    <property type="project" value="UniProtKB-UniRule"/>
</dbReference>
<dbReference type="HAMAP" id="MF_00088">
    <property type="entry name" value="KhpA"/>
    <property type="match status" value="1"/>
</dbReference>
<evidence type="ECO:0000256" key="2">
    <source>
        <dbReference type="ARBA" id="ARBA00022884"/>
    </source>
</evidence>
<dbReference type="PANTHER" id="PTHR34654">
    <property type="entry name" value="UPF0109 PROTEIN SCO5592"/>
    <property type="match status" value="1"/>
</dbReference>
<dbReference type="GO" id="GO:0009252">
    <property type="term" value="P:peptidoglycan biosynthetic process"/>
    <property type="evidence" value="ECO:0007669"/>
    <property type="project" value="UniProtKB-UniRule"/>
</dbReference>
<dbReference type="GO" id="GO:0005737">
    <property type="term" value="C:cytoplasm"/>
    <property type="evidence" value="ECO:0007669"/>
    <property type="project" value="UniProtKB-SubCell"/>
</dbReference>
<comment type="subcellular location">
    <subcellularLocation>
        <location evidence="3">Cytoplasm</location>
    </subcellularLocation>
</comment>
<evidence type="ECO:0000313" key="4">
    <source>
        <dbReference type="EMBL" id="OUO57252.1"/>
    </source>
</evidence>
<organism evidence="4 5">
    <name type="scientific">Candidatus Avelusimicrobium gallicola</name>
    <dbReference type="NCBI Taxonomy" id="2562704"/>
    <lineage>
        <taxon>Bacteria</taxon>
        <taxon>Pseudomonadati</taxon>
        <taxon>Elusimicrobiota</taxon>
        <taxon>Elusimicrobia</taxon>
        <taxon>Elusimicrobiales</taxon>
        <taxon>Elusimicrobiaceae</taxon>
        <taxon>Candidatus Avelusimicrobium</taxon>
    </lineage>
</organism>
<dbReference type="RefSeq" id="WP_087286208.1">
    <property type="nucleotide sequence ID" value="NZ_NFJD01000001.1"/>
</dbReference>
<name>A0A1Y4DF31_9BACT</name>
<dbReference type="GO" id="GO:0071555">
    <property type="term" value="P:cell wall organization"/>
    <property type="evidence" value="ECO:0007669"/>
    <property type="project" value="UniProtKB-KW"/>
</dbReference>
<keyword evidence="3" id="KW-0133">Cell shape</keyword>
<evidence type="ECO:0000256" key="1">
    <source>
        <dbReference type="ARBA" id="ARBA00022490"/>
    </source>
</evidence>
<keyword evidence="3" id="KW-0961">Cell wall biogenesis/degradation</keyword>
<comment type="similarity">
    <text evidence="3">Belongs to the KhpA RNA-binding protein family.</text>
</comment>
<reference evidence="5" key="1">
    <citation type="submission" date="2017-04" db="EMBL/GenBank/DDBJ databases">
        <title>Function of individual gut microbiota members based on whole genome sequencing of pure cultures obtained from chicken caecum.</title>
        <authorList>
            <person name="Medvecky M."/>
            <person name="Cejkova D."/>
            <person name="Polansky O."/>
            <person name="Karasova D."/>
            <person name="Kubasova T."/>
            <person name="Cizek A."/>
            <person name="Rychlik I."/>
        </authorList>
    </citation>
    <scope>NUCLEOTIDE SEQUENCE [LARGE SCALE GENOMIC DNA]</scope>
    <source>
        <strain evidence="5">An273</strain>
    </source>
</reference>
<comment type="function">
    <text evidence="3">A probable RNA chaperone. Forms a complex with KhpB which binds to cellular RNA and controls its expression. Plays a role in peptidoglycan (PG) homeostasis and cell length regulation.</text>
</comment>
<dbReference type="CDD" id="cd22533">
    <property type="entry name" value="KH-II_YlqC-like"/>
    <property type="match status" value="1"/>
</dbReference>
<comment type="subunit">
    <text evidence="3">Forms a complex with KhpB.</text>
</comment>
<keyword evidence="1 3" id="KW-0963">Cytoplasm</keyword>
<protein>
    <recommendedName>
        <fullName evidence="3">RNA-binding protein KhpA</fullName>
    </recommendedName>
    <alternativeName>
        <fullName evidence="3">KH-domain protein A</fullName>
    </alternativeName>
</protein>
<accession>A0A1Y4DF31</accession>
<dbReference type="Proteomes" id="UP000196368">
    <property type="component" value="Unassembled WGS sequence"/>
</dbReference>
<dbReference type="InterPro" id="IPR015946">
    <property type="entry name" value="KH_dom-like_a/b"/>
</dbReference>